<dbReference type="InterPro" id="IPR051011">
    <property type="entry name" value="Metal_resp_trans_reg"/>
</dbReference>
<dbReference type="PANTHER" id="PTHR43132">
    <property type="entry name" value="ARSENICAL RESISTANCE OPERON REPRESSOR ARSR-RELATED"/>
    <property type="match status" value="1"/>
</dbReference>
<keyword evidence="2" id="KW-0238">DNA-binding</keyword>
<protein>
    <submittedName>
        <fullName evidence="5">Helix-turn-helix transcriptional regulator</fullName>
    </submittedName>
</protein>
<dbReference type="InterPro" id="IPR036388">
    <property type="entry name" value="WH-like_DNA-bd_sf"/>
</dbReference>
<feature type="domain" description="HTH arsR-type" evidence="4">
    <location>
        <begin position="6"/>
        <end position="99"/>
    </location>
</feature>
<keyword evidence="1" id="KW-0805">Transcription regulation</keyword>
<name>A0A858R5Z7_9PROT</name>
<evidence type="ECO:0000259" key="4">
    <source>
        <dbReference type="PROSITE" id="PS50987"/>
    </source>
</evidence>
<keyword evidence="3" id="KW-0804">Transcription</keyword>
<gene>
    <name evidence="5" type="ORF">HHL28_06745</name>
</gene>
<dbReference type="SMART" id="SM00418">
    <property type="entry name" value="HTH_ARSR"/>
    <property type="match status" value="1"/>
</dbReference>
<accession>A0A858R5Z7</accession>
<dbReference type="GO" id="GO:0003700">
    <property type="term" value="F:DNA-binding transcription factor activity"/>
    <property type="evidence" value="ECO:0007669"/>
    <property type="project" value="InterPro"/>
</dbReference>
<dbReference type="SUPFAM" id="SSF46785">
    <property type="entry name" value="Winged helix' DNA-binding domain"/>
    <property type="match status" value="1"/>
</dbReference>
<dbReference type="PROSITE" id="PS50987">
    <property type="entry name" value="HTH_ARSR_2"/>
    <property type="match status" value="1"/>
</dbReference>
<evidence type="ECO:0000313" key="6">
    <source>
        <dbReference type="Proteomes" id="UP000501891"/>
    </source>
</evidence>
<dbReference type="Gene3D" id="1.10.10.10">
    <property type="entry name" value="Winged helix-like DNA-binding domain superfamily/Winged helix DNA-binding domain"/>
    <property type="match status" value="1"/>
</dbReference>
<proteinExistence type="predicted"/>
<dbReference type="PANTHER" id="PTHR43132:SF2">
    <property type="entry name" value="ARSENICAL RESISTANCE OPERON REPRESSOR ARSR-RELATED"/>
    <property type="match status" value="1"/>
</dbReference>
<dbReference type="Pfam" id="PF01022">
    <property type="entry name" value="HTH_5"/>
    <property type="match status" value="1"/>
</dbReference>
<dbReference type="Proteomes" id="UP000501891">
    <property type="component" value="Chromosome"/>
</dbReference>
<dbReference type="EMBL" id="CP051775">
    <property type="protein sequence ID" value="QJE72827.1"/>
    <property type="molecule type" value="Genomic_DNA"/>
</dbReference>
<sequence>MQIQELEQAADRAVELLKSLANRSRLLILCQLAAGERSVGELAGLIGMRDTAVSQQLALLRKDGLVRNRRHGQTIYYSLASDEAAQVLRTLYALYCPAPDEGTAGLNP</sequence>
<evidence type="ECO:0000256" key="2">
    <source>
        <dbReference type="ARBA" id="ARBA00023125"/>
    </source>
</evidence>
<evidence type="ECO:0000256" key="3">
    <source>
        <dbReference type="ARBA" id="ARBA00023163"/>
    </source>
</evidence>
<dbReference type="NCBIfam" id="NF033788">
    <property type="entry name" value="HTH_metalloreg"/>
    <property type="match status" value="1"/>
</dbReference>
<dbReference type="InterPro" id="IPR036390">
    <property type="entry name" value="WH_DNA-bd_sf"/>
</dbReference>
<dbReference type="PRINTS" id="PR00778">
    <property type="entry name" value="HTHARSR"/>
</dbReference>
<dbReference type="InterPro" id="IPR011991">
    <property type="entry name" value="ArsR-like_HTH"/>
</dbReference>
<dbReference type="KEGG" id="acru:HHL28_06745"/>
<dbReference type="InterPro" id="IPR001845">
    <property type="entry name" value="HTH_ArsR_DNA-bd_dom"/>
</dbReference>
<organism evidence="5 6">
    <name type="scientific">Aerophototrophica crusticola</name>
    <dbReference type="NCBI Taxonomy" id="1709002"/>
    <lineage>
        <taxon>Bacteria</taxon>
        <taxon>Pseudomonadati</taxon>
        <taxon>Pseudomonadota</taxon>
        <taxon>Alphaproteobacteria</taxon>
        <taxon>Rhodospirillales</taxon>
        <taxon>Rhodospirillaceae</taxon>
        <taxon>Aerophototrophica</taxon>
    </lineage>
</organism>
<dbReference type="GO" id="GO:0003677">
    <property type="term" value="F:DNA binding"/>
    <property type="evidence" value="ECO:0007669"/>
    <property type="project" value="UniProtKB-KW"/>
</dbReference>
<reference evidence="5" key="1">
    <citation type="submission" date="2020-04" db="EMBL/GenBank/DDBJ databases">
        <title>A desert anoxygenic phototrophic bacterium fixes CO2 using RubisCO under aerobic conditions.</title>
        <authorList>
            <person name="Tang K."/>
        </authorList>
    </citation>
    <scope>NUCLEOTIDE SEQUENCE [LARGE SCALE GENOMIC DNA]</scope>
    <source>
        <strain evidence="5">MIMtkB3</strain>
    </source>
</reference>
<evidence type="ECO:0000313" key="5">
    <source>
        <dbReference type="EMBL" id="QJE72827.1"/>
    </source>
</evidence>
<evidence type="ECO:0000256" key="1">
    <source>
        <dbReference type="ARBA" id="ARBA00023015"/>
    </source>
</evidence>
<keyword evidence="6" id="KW-1185">Reference proteome</keyword>
<dbReference type="CDD" id="cd00090">
    <property type="entry name" value="HTH_ARSR"/>
    <property type="match status" value="1"/>
</dbReference>
<dbReference type="AlphaFoldDB" id="A0A858R5Z7"/>